<keyword evidence="6" id="KW-0235">DNA replication</keyword>
<dbReference type="PANTHER" id="PTHR30478">
    <property type="entry name" value="DNA POLYMERASE III SUBUNIT BETA"/>
    <property type="match status" value="1"/>
</dbReference>
<keyword evidence="7" id="KW-0239">DNA-directed DNA polymerase</keyword>
<dbReference type="InterPro" id="IPR046938">
    <property type="entry name" value="DNA_clamp_sf"/>
</dbReference>
<keyword evidence="5" id="KW-0548">Nucleotidyltransferase</keyword>
<evidence type="ECO:0000313" key="11">
    <source>
        <dbReference type="EMBL" id="GAJ09926.1"/>
    </source>
</evidence>
<dbReference type="AlphaFoldDB" id="X1V9Y3"/>
<evidence type="ECO:0000256" key="5">
    <source>
        <dbReference type="ARBA" id="ARBA00022695"/>
    </source>
</evidence>
<dbReference type="InterPro" id="IPR022637">
    <property type="entry name" value="DNA_polIII_beta_cen"/>
</dbReference>
<evidence type="ECO:0000256" key="1">
    <source>
        <dbReference type="ARBA" id="ARBA00004496"/>
    </source>
</evidence>
<keyword evidence="8" id="KW-0238">DNA-binding</keyword>
<dbReference type="Pfam" id="PF00712">
    <property type="entry name" value="DNA_pol3_beta"/>
    <property type="match status" value="1"/>
</dbReference>
<feature type="domain" description="DNA polymerase III beta sliding clamp central" evidence="10">
    <location>
        <begin position="130"/>
        <end position="186"/>
    </location>
</feature>
<sequence length="193" mass="21871">MKVILLKSNLLEALNSVDKAIETSSNLPILKSIQFVAEKNNKIILTSTNLELAIKHTTSGKVIEDGTIVIPFEVFNSIVRNLNSEKVSLEQKDHTLVISADNYEASIYCEDSKEFPIIPTIQNTRKFLKLKKVDFKKSLAQAVVATQYSEIRPEINGIYFRYENLHLTLVGTDSFRLVEKVLEQNKVQSTLEE</sequence>
<reference evidence="11" key="1">
    <citation type="journal article" date="2014" name="Front. Microbiol.">
        <title>High frequency of phylogenetically diverse reductive dehalogenase-homologous genes in deep subseafloor sedimentary metagenomes.</title>
        <authorList>
            <person name="Kawai M."/>
            <person name="Futagami T."/>
            <person name="Toyoda A."/>
            <person name="Takaki Y."/>
            <person name="Nishi S."/>
            <person name="Hori S."/>
            <person name="Arai W."/>
            <person name="Tsubouchi T."/>
            <person name="Morono Y."/>
            <person name="Uchiyama I."/>
            <person name="Ito T."/>
            <person name="Fujiyama A."/>
            <person name="Inagaki F."/>
            <person name="Takami H."/>
        </authorList>
    </citation>
    <scope>NUCLEOTIDE SEQUENCE</scope>
    <source>
        <strain evidence="11">Expedition CK06-06</strain>
    </source>
</reference>
<keyword evidence="3" id="KW-0963">Cytoplasm</keyword>
<organism evidence="11">
    <name type="scientific">marine sediment metagenome</name>
    <dbReference type="NCBI Taxonomy" id="412755"/>
    <lineage>
        <taxon>unclassified sequences</taxon>
        <taxon>metagenomes</taxon>
        <taxon>ecological metagenomes</taxon>
    </lineage>
</organism>
<dbReference type="GO" id="GO:0003887">
    <property type="term" value="F:DNA-directed DNA polymerase activity"/>
    <property type="evidence" value="ECO:0007669"/>
    <property type="project" value="UniProtKB-KW"/>
</dbReference>
<evidence type="ECO:0000256" key="3">
    <source>
        <dbReference type="ARBA" id="ARBA00022490"/>
    </source>
</evidence>
<dbReference type="GO" id="GO:0005737">
    <property type="term" value="C:cytoplasm"/>
    <property type="evidence" value="ECO:0007669"/>
    <property type="project" value="UniProtKB-SubCell"/>
</dbReference>
<dbReference type="GO" id="GO:0009360">
    <property type="term" value="C:DNA polymerase III complex"/>
    <property type="evidence" value="ECO:0007669"/>
    <property type="project" value="InterPro"/>
</dbReference>
<dbReference type="InterPro" id="IPR001001">
    <property type="entry name" value="DNA_polIII_beta"/>
</dbReference>
<comment type="subcellular location">
    <subcellularLocation>
        <location evidence="1">Cytoplasm</location>
    </subcellularLocation>
</comment>
<protein>
    <recommendedName>
        <fullName evidence="12">DNA polymerase III beta sliding clamp N-terminal domain-containing protein</fullName>
    </recommendedName>
</protein>
<evidence type="ECO:0000256" key="6">
    <source>
        <dbReference type="ARBA" id="ARBA00022705"/>
    </source>
</evidence>
<evidence type="ECO:0008006" key="12">
    <source>
        <dbReference type="Google" id="ProtNLM"/>
    </source>
</evidence>
<evidence type="ECO:0000259" key="9">
    <source>
        <dbReference type="Pfam" id="PF00712"/>
    </source>
</evidence>
<keyword evidence="4" id="KW-0808">Transferase</keyword>
<dbReference type="InterPro" id="IPR022634">
    <property type="entry name" value="DNA_polIII_beta_N"/>
</dbReference>
<dbReference type="GO" id="GO:0006271">
    <property type="term" value="P:DNA strand elongation involved in DNA replication"/>
    <property type="evidence" value="ECO:0007669"/>
    <property type="project" value="TreeGrafter"/>
</dbReference>
<feature type="domain" description="DNA polymerase III beta sliding clamp N-terminal" evidence="9">
    <location>
        <begin position="1"/>
        <end position="119"/>
    </location>
</feature>
<evidence type="ECO:0000259" key="10">
    <source>
        <dbReference type="Pfam" id="PF02767"/>
    </source>
</evidence>
<proteinExistence type="inferred from homology"/>
<dbReference type="Pfam" id="PF02767">
    <property type="entry name" value="DNA_pol3_beta_2"/>
    <property type="match status" value="1"/>
</dbReference>
<dbReference type="EMBL" id="BARW01030808">
    <property type="protein sequence ID" value="GAJ09926.1"/>
    <property type="molecule type" value="Genomic_DNA"/>
</dbReference>
<feature type="non-terminal residue" evidence="11">
    <location>
        <position position="193"/>
    </location>
</feature>
<dbReference type="SUPFAM" id="SSF55979">
    <property type="entry name" value="DNA clamp"/>
    <property type="match status" value="2"/>
</dbReference>
<dbReference type="PANTHER" id="PTHR30478:SF0">
    <property type="entry name" value="BETA SLIDING CLAMP"/>
    <property type="match status" value="1"/>
</dbReference>
<evidence type="ECO:0000256" key="2">
    <source>
        <dbReference type="ARBA" id="ARBA00010752"/>
    </source>
</evidence>
<dbReference type="GO" id="GO:0003677">
    <property type="term" value="F:DNA binding"/>
    <property type="evidence" value="ECO:0007669"/>
    <property type="project" value="UniProtKB-KW"/>
</dbReference>
<dbReference type="CDD" id="cd00140">
    <property type="entry name" value="beta_clamp"/>
    <property type="match status" value="1"/>
</dbReference>
<accession>X1V9Y3</accession>
<evidence type="ECO:0000256" key="7">
    <source>
        <dbReference type="ARBA" id="ARBA00022932"/>
    </source>
</evidence>
<dbReference type="Gene3D" id="3.10.150.10">
    <property type="entry name" value="DNA Polymerase III, subunit A, domain 2"/>
    <property type="match status" value="2"/>
</dbReference>
<gene>
    <name evidence="11" type="ORF">S12H4_49159</name>
</gene>
<evidence type="ECO:0000256" key="8">
    <source>
        <dbReference type="ARBA" id="ARBA00023125"/>
    </source>
</evidence>
<comment type="caution">
    <text evidence="11">The sequence shown here is derived from an EMBL/GenBank/DDBJ whole genome shotgun (WGS) entry which is preliminary data.</text>
</comment>
<dbReference type="GO" id="GO:0008408">
    <property type="term" value="F:3'-5' exonuclease activity"/>
    <property type="evidence" value="ECO:0007669"/>
    <property type="project" value="InterPro"/>
</dbReference>
<name>X1V9Y3_9ZZZZ</name>
<comment type="similarity">
    <text evidence="2">Belongs to the beta sliding clamp family.</text>
</comment>
<evidence type="ECO:0000256" key="4">
    <source>
        <dbReference type="ARBA" id="ARBA00022679"/>
    </source>
</evidence>